<reference evidence="3" key="1">
    <citation type="journal article" date="2021" name="Evol. Appl.">
        <title>The genome of the Pyrenean desman and the effects of bottlenecks and inbreeding on the genomic landscape of an endangered species.</title>
        <authorList>
            <person name="Escoda L."/>
            <person name="Castresana J."/>
        </authorList>
    </citation>
    <scope>NUCLEOTIDE SEQUENCE</scope>
    <source>
        <strain evidence="3">IBE-C5619</strain>
    </source>
</reference>
<name>A0A8J6AG14_GALPY</name>
<evidence type="ECO:0000256" key="1">
    <source>
        <dbReference type="ARBA" id="ARBA00022980"/>
    </source>
</evidence>
<dbReference type="InterPro" id="IPR005707">
    <property type="entry name" value="Ribosomal_uS2_euk/arc"/>
</dbReference>
<dbReference type="GO" id="GO:0006412">
    <property type="term" value="P:translation"/>
    <property type="evidence" value="ECO:0007669"/>
    <property type="project" value="InterPro"/>
</dbReference>
<keyword evidence="1 3" id="KW-0689">Ribosomal protein</keyword>
<gene>
    <name evidence="3" type="ORF">J0S82_019937</name>
</gene>
<keyword evidence="4" id="KW-1185">Reference proteome</keyword>
<protein>
    <submittedName>
        <fullName evidence="3">40S ribosomal protein SA</fullName>
    </submittedName>
</protein>
<dbReference type="OrthoDB" id="414863at2759"/>
<dbReference type="InterPro" id="IPR023591">
    <property type="entry name" value="Ribosomal_uS2_flav_dom_sf"/>
</dbReference>
<organism evidence="3 4">
    <name type="scientific">Galemys pyrenaicus</name>
    <name type="common">Iberian desman</name>
    <name type="synonym">Pyrenean desman</name>
    <dbReference type="NCBI Taxonomy" id="202257"/>
    <lineage>
        <taxon>Eukaryota</taxon>
        <taxon>Metazoa</taxon>
        <taxon>Chordata</taxon>
        <taxon>Craniata</taxon>
        <taxon>Vertebrata</taxon>
        <taxon>Euteleostomi</taxon>
        <taxon>Mammalia</taxon>
        <taxon>Eutheria</taxon>
        <taxon>Laurasiatheria</taxon>
        <taxon>Eulipotyphla</taxon>
        <taxon>Talpidae</taxon>
        <taxon>Galemys</taxon>
    </lineage>
</organism>
<evidence type="ECO:0000256" key="2">
    <source>
        <dbReference type="ARBA" id="ARBA00023274"/>
    </source>
</evidence>
<keyword evidence="2" id="KW-0687">Ribonucleoprotein</keyword>
<dbReference type="GO" id="GO:0003735">
    <property type="term" value="F:structural constituent of ribosome"/>
    <property type="evidence" value="ECO:0007669"/>
    <property type="project" value="InterPro"/>
</dbReference>
<sequence length="217" mass="24344">EADSGEEECRSQPRREIFIMSRALAVLQSTEEDVLKFLAAATHLVAPIMTDFHIEQDIYKRKSNGISIINLKRTGKKFLLTAGPLLPLKTQLMSVSYHPEILARLTTASHKGVYVNLPAIALCNTDSPMRYVDIAPLATTRENHEEIEKEEQADIEKAVTKDGWTAPSPEFTATQPQVADWSKGKQTGLHLPLFKTLNEEEQPLSSLKLFFQSLKIE</sequence>
<proteinExistence type="predicted"/>
<dbReference type="Gene3D" id="3.40.50.10490">
    <property type="entry name" value="Glucose-6-phosphate isomerase like protein, domain 1"/>
    <property type="match status" value="1"/>
</dbReference>
<dbReference type="EMBL" id="JAGFMF010011578">
    <property type="protein sequence ID" value="KAG8520123.1"/>
    <property type="molecule type" value="Genomic_DNA"/>
</dbReference>
<feature type="non-terminal residue" evidence="3">
    <location>
        <position position="217"/>
    </location>
</feature>
<accession>A0A8J6AG14</accession>
<comment type="caution">
    <text evidence="3">The sequence shown here is derived from an EMBL/GenBank/DDBJ whole genome shotgun (WGS) entry which is preliminary data.</text>
</comment>
<feature type="non-terminal residue" evidence="3">
    <location>
        <position position="1"/>
    </location>
</feature>
<dbReference type="PANTHER" id="PTHR11489">
    <property type="entry name" value="40S RIBOSOMAL PROTEIN SA"/>
    <property type="match status" value="1"/>
</dbReference>
<dbReference type="SUPFAM" id="SSF52313">
    <property type="entry name" value="Ribosomal protein S2"/>
    <property type="match status" value="1"/>
</dbReference>
<dbReference type="Proteomes" id="UP000700334">
    <property type="component" value="Unassembled WGS sequence"/>
</dbReference>
<dbReference type="GO" id="GO:0015935">
    <property type="term" value="C:small ribosomal subunit"/>
    <property type="evidence" value="ECO:0007669"/>
    <property type="project" value="InterPro"/>
</dbReference>
<evidence type="ECO:0000313" key="4">
    <source>
        <dbReference type="Proteomes" id="UP000700334"/>
    </source>
</evidence>
<dbReference type="AlphaFoldDB" id="A0A8J6AG14"/>
<evidence type="ECO:0000313" key="3">
    <source>
        <dbReference type="EMBL" id="KAG8520123.1"/>
    </source>
</evidence>